<accession>A0A075B4R4</accession>
<reference evidence="1 2" key="1">
    <citation type="journal article" date="2013" name="Curr. Biol.">
        <title>Shared signatures of parasitism and phylogenomics unite Cryptomycota and microsporidia.</title>
        <authorList>
            <person name="James T.Y."/>
            <person name="Pelin A."/>
            <person name="Bonen L."/>
            <person name="Ahrendt S."/>
            <person name="Sain D."/>
            <person name="Corradi N."/>
            <person name="Stajich J.E."/>
        </authorList>
    </citation>
    <scope>NUCLEOTIDE SEQUENCE [LARGE SCALE GENOMIC DNA]</scope>
    <source>
        <strain evidence="1 2">CSF55</strain>
    </source>
</reference>
<evidence type="ECO:0000313" key="2">
    <source>
        <dbReference type="Proteomes" id="UP000030755"/>
    </source>
</evidence>
<protein>
    <submittedName>
        <fullName evidence="1">Uncharacterized protein</fullName>
    </submittedName>
</protein>
<dbReference type="Proteomes" id="UP000030755">
    <property type="component" value="Unassembled WGS sequence"/>
</dbReference>
<keyword evidence="2" id="KW-1185">Reference proteome</keyword>
<dbReference type="EMBL" id="KE560565">
    <property type="protein sequence ID" value="EPZ36409.1"/>
    <property type="molecule type" value="Genomic_DNA"/>
</dbReference>
<organism evidence="1 2">
    <name type="scientific">Rozella allomycis (strain CSF55)</name>
    <dbReference type="NCBI Taxonomy" id="988480"/>
    <lineage>
        <taxon>Eukaryota</taxon>
        <taxon>Fungi</taxon>
        <taxon>Fungi incertae sedis</taxon>
        <taxon>Cryptomycota</taxon>
        <taxon>Cryptomycota incertae sedis</taxon>
        <taxon>Rozella</taxon>
    </lineage>
</organism>
<name>A0A075B4R4_ROZAC</name>
<gene>
    <name evidence="1" type="ORF">O9G_002911</name>
</gene>
<sequence length="118" mass="13449">MHPDAPNIDAEEFLNLSTQNLELILEMVKDPNRFKSCSTAREIYAQTLNLLEKLNFDHSNDTNDKFNGQKAKNSLKFRNNVYAGNEIDVEFEKQLAKASETFECLADFASMNLKPSSK</sequence>
<proteinExistence type="predicted"/>
<dbReference type="AlphaFoldDB" id="A0A075B4R4"/>
<dbReference type="HOGENOM" id="CLU_2074469_0_0_1"/>
<evidence type="ECO:0000313" key="1">
    <source>
        <dbReference type="EMBL" id="EPZ36409.1"/>
    </source>
</evidence>